<comment type="caution">
    <text evidence="1">The sequence shown here is derived from an EMBL/GenBank/DDBJ whole genome shotgun (WGS) entry which is preliminary data.</text>
</comment>
<proteinExistence type="predicted"/>
<dbReference type="Pfam" id="PF13289">
    <property type="entry name" value="SIR2_2"/>
    <property type="match status" value="1"/>
</dbReference>
<gene>
    <name evidence="1" type="ORF">CJD36_008355</name>
</gene>
<name>A0A2S7SZ52_9BACT</name>
<reference evidence="1 2" key="1">
    <citation type="submission" date="2018-01" db="EMBL/GenBank/DDBJ databases">
        <title>A novel member of the phylum Bacteroidetes isolated from glacier ice.</title>
        <authorList>
            <person name="Liu Q."/>
            <person name="Xin Y.-H."/>
        </authorList>
    </citation>
    <scope>NUCLEOTIDE SEQUENCE [LARGE SCALE GENOMIC DNA]</scope>
    <source>
        <strain evidence="1 2">RB1R16</strain>
    </source>
</reference>
<keyword evidence="2" id="KW-1185">Reference proteome</keyword>
<evidence type="ECO:0000313" key="2">
    <source>
        <dbReference type="Proteomes" id="UP000239872"/>
    </source>
</evidence>
<dbReference type="AlphaFoldDB" id="A0A2S7SZ52"/>
<dbReference type="EMBL" id="PPSL01000002">
    <property type="protein sequence ID" value="PQJ11796.1"/>
    <property type="molecule type" value="Genomic_DNA"/>
</dbReference>
<evidence type="ECO:0000313" key="1">
    <source>
        <dbReference type="EMBL" id="PQJ11796.1"/>
    </source>
</evidence>
<accession>A0A2S7SZ52</accession>
<organism evidence="1 2">
    <name type="scientific">Flavipsychrobacter stenotrophus</name>
    <dbReference type="NCBI Taxonomy" id="2077091"/>
    <lineage>
        <taxon>Bacteria</taxon>
        <taxon>Pseudomonadati</taxon>
        <taxon>Bacteroidota</taxon>
        <taxon>Chitinophagia</taxon>
        <taxon>Chitinophagales</taxon>
        <taxon>Chitinophagaceae</taxon>
        <taxon>Flavipsychrobacter</taxon>
    </lineage>
</organism>
<sequence length="441" mass="51402">MDCECEFCKNKLPFDVPSEIVDAAVTGNLVIFAGAGISTETNHVFKETLYQDIRHDLNVADNQTIDFPNLMSQYCKQRNGRKLLLEKIRKRFEYCLQFKELYRTATSFHEELSSVYSIESIFTTNWDDYFERECNAIPIVTAQDFAFYNTDGRKIYKLHGSIGNYGSIIATTEDYLRCYKNLRSGLIGSHLKTILATKVVVFIGFSFSDFDFNKIYSYLKKEMQQVIPHCYIVTLDETFSNKFSKEKATIINTDGTYFVSTIRKHLEGIKFLIPKERLQTVRALSDMRSEIHEKSVDFFLSTKTPTAVYNLFYQDGLQHAFDFLEYHSKSGRTFNPTRIINAIKSYENLKSEYLKWKNYPDYVYVEGYISGLYSILADEKLKEFPFFYIMGLGMIGTEKQFKSLLKKQHTYHKTADIVGNKHFNIILQKESQVVPHHRPFI</sequence>
<protein>
    <submittedName>
        <fullName evidence="1">Uncharacterized protein</fullName>
    </submittedName>
</protein>
<dbReference type="InterPro" id="IPR029035">
    <property type="entry name" value="DHS-like_NAD/FAD-binding_dom"/>
</dbReference>
<dbReference type="Proteomes" id="UP000239872">
    <property type="component" value="Unassembled WGS sequence"/>
</dbReference>
<dbReference type="SUPFAM" id="SSF52467">
    <property type="entry name" value="DHS-like NAD/FAD-binding domain"/>
    <property type="match status" value="1"/>
</dbReference>